<keyword evidence="2 4" id="KW-0560">Oxidoreductase</keyword>
<dbReference type="InterPro" id="IPR050223">
    <property type="entry name" value="D-isomer_2-hydroxyacid_DH"/>
</dbReference>
<evidence type="ECO:0000256" key="4">
    <source>
        <dbReference type="RuleBase" id="RU003719"/>
    </source>
</evidence>
<dbReference type="SUPFAM" id="SSF51735">
    <property type="entry name" value="NAD(P)-binding Rossmann-fold domains"/>
    <property type="match status" value="1"/>
</dbReference>
<dbReference type="Pfam" id="PF00389">
    <property type="entry name" value="2-Hacid_dh"/>
    <property type="match status" value="1"/>
</dbReference>
<dbReference type="RefSeq" id="WP_345710979.1">
    <property type="nucleotide sequence ID" value="NZ_BAABIL010000084.1"/>
</dbReference>
<organism evidence="7 8">
    <name type="scientific">Kineococcus glutinatus</name>
    <dbReference type="NCBI Taxonomy" id="1070872"/>
    <lineage>
        <taxon>Bacteria</taxon>
        <taxon>Bacillati</taxon>
        <taxon>Actinomycetota</taxon>
        <taxon>Actinomycetes</taxon>
        <taxon>Kineosporiales</taxon>
        <taxon>Kineosporiaceae</taxon>
        <taxon>Kineococcus</taxon>
    </lineage>
</organism>
<dbReference type="PROSITE" id="PS00670">
    <property type="entry name" value="D_2_HYDROXYACID_DH_2"/>
    <property type="match status" value="1"/>
</dbReference>
<dbReference type="Gene3D" id="3.40.50.720">
    <property type="entry name" value="NAD(P)-binding Rossmann-like Domain"/>
    <property type="match status" value="2"/>
</dbReference>
<dbReference type="InterPro" id="IPR036291">
    <property type="entry name" value="NAD(P)-bd_dom_sf"/>
</dbReference>
<dbReference type="SUPFAM" id="SSF52283">
    <property type="entry name" value="Formate/glycerate dehydrogenase catalytic domain-like"/>
    <property type="match status" value="1"/>
</dbReference>
<dbReference type="PANTHER" id="PTHR10996:SF178">
    <property type="entry name" value="2-HYDROXYACID DEHYDROGENASE YGL185C-RELATED"/>
    <property type="match status" value="1"/>
</dbReference>
<evidence type="ECO:0000259" key="5">
    <source>
        <dbReference type="Pfam" id="PF00389"/>
    </source>
</evidence>
<sequence>MNRPNAAVALGDPTAVDRLFDAAAWRRLHACTDLVPGVLTSLAGARSGEVLARTEVLVTGWGAPRLDEAALAAAPRLRAVVHTGGSVKQVVSPGLWQRGIRVSSSAAVNALPVAEYALAVVLLAGKRVLESARHYAQHRSTAGWAAGSPLGNNGLVVGVVGASRTGRRLLELLRPFDVEVLLCDPWVGGQEARALGAARVSLPDLLARADVVTLHAPALPGTHHMIGARELALMRDGTTLVNTARGSLVDTAALVPEVLGGRLLAVLDVTDPEPLPPDHPFFDAPGVLLTPHVAGSLGNELRRLGDSAVAEVERFARGEDLAHEVRAADLERSA</sequence>
<feature type="domain" description="D-isomer specific 2-hydroxyacid dehydrogenase NAD-binding" evidence="6">
    <location>
        <begin position="125"/>
        <end position="294"/>
    </location>
</feature>
<dbReference type="PANTHER" id="PTHR10996">
    <property type="entry name" value="2-HYDROXYACID DEHYDROGENASE-RELATED"/>
    <property type="match status" value="1"/>
</dbReference>
<gene>
    <name evidence="7" type="ORF">GCM10023225_07260</name>
</gene>
<feature type="domain" description="D-isomer specific 2-hydroxyacid dehydrogenase catalytic" evidence="5">
    <location>
        <begin position="55"/>
        <end position="325"/>
    </location>
</feature>
<dbReference type="InterPro" id="IPR006140">
    <property type="entry name" value="D-isomer_DH_NAD-bd"/>
</dbReference>
<evidence type="ECO:0000256" key="1">
    <source>
        <dbReference type="ARBA" id="ARBA00005854"/>
    </source>
</evidence>
<keyword evidence="3" id="KW-0520">NAD</keyword>
<reference evidence="8" key="1">
    <citation type="journal article" date="2019" name="Int. J. Syst. Evol. Microbiol.">
        <title>The Global Catalogue of Microorganisms (GCM) 10K type strain sequencing project: providing services to taxonomists for standard genome sequencing and annotation.</title>
        <authorList>
            <consortium name="The Broad Institute Genomics Platform"/>
            <consortium name="The Broad Institute Genome Sequencing Center for Infectious Disease"/>
            <person name="Wu L."/>
            <person name="Ma J."/>
        </authorList>
    </citation>
    <scope>NUCLEOTIDE SEQUENCE [LARGE SCALE GENOMIC DNA]</scope>
    <source>
        <strain evidence="8">JCM 18126</strain>
    </source>
</reference>
<evidence type="ECO:0000256" key="3">
    <source>
        <dbReference type="ARBA" id="ARBA00023027"/>
    </source>
</evidence>
<comment type="similarity">
    <text evidence="1 4">Belongs to the D-isomer specific 2-hydroxyacid dehydrogenase family.</text>
</comment>
<dbReference type="CDD" id="cd12167">
    <property type="entry name" value="2-Hacid_dh_8"/>
    <property type="match status" value="1"/>
</dbReference>
<dbReference type="Pfam" id="PF02826">
    <property type="entry name" value="2-Hacid_dh_C"/>
    <property type="match status" value="1"/>
</dbReference>
<comment type="caution">
    <text evidence="7">The sequence shown here is derived from an EMBL/GenBank/DDBJ whole genome shotgun (WGS) entry which is preliminary data.</text>
</comment>
<dbReference type="InterPro" id="IPR006139">
    <property type="entry name" value="D-isomer_2_OHA_DH_cat_dom"/>
</dbReference>
<evidence type="ECO:0000313" key="8">
    <source>
        <dbReference type="Proteomes" id="UP001501195"/>
    </source>
</evidence>
<accession>A0ABP9HC35</accession>
<keyword evidence="8" id="KW-1185">Reference proteome</keyword>
<dbReference type="InterPro" id="IPR029753">
    <property type="entry name" value="D-isomer_DH_CS"/>
</dbReference>
<evidence type="ECO:0000259" key="6">
    <source>
        <dbReference type="Pfam" id="PF02826"/>
    </source>
</evidence>
<protein>
    <submittedName>
        <fullName evidence="7">Hydroxyacid dehydrogenase</fullName>
    </submittedName>
</protein>
<evidence type="ECO:0000256" key="2">
    <source>
        <dbReference type="ARBA" id="ARBA00023002"/>
    </source>
</evidence>
<dbReference type="Proteomes" id="UP001501195">
    <property type="component" value="Unassembled WGS sequence"/>
</dbReference>
<evidence type="ECO:0000313" key="7">
    <source>
        <dbReference type="EMBL" id="GAA4967022.1"/>
    </source>
</evidence>
<name>A0ABP9HC35_9ACTN</name>
<proteinExistence type="inferred from homology"/>
<dbReference type="EMBL" id="BAABIL010000084">
    <property type="protein sequence ID" value="GAA4967022.1"/>
    <property type="molecule type" value="Genomic_DNA"/>
</dbReference>